<keyword evidence="1" id="KW-0472">Membrane</keyword>
<evidence type="ECO:0000256" key="1">
    <source>
        <dbReference type="SAM" id="Phobius"/>
    </source>
</evidence>
<dbReference type="Proteomes" id="UP001189429">
    <property type="component" value="Unassembled WGS sequence"/>
</dbReference>
<feature type="transmembrane region" description="Helical" evidence="1">
    <location>
        <begin position="30"/>
        <end position="48"/>
    </location>
</feature>
<name>A0ABN9SYQ1_9DINO</name>
<evidence type="ECO:0000313" key="3">
    <source>
        <dbReference type="Proteomes" id="UP001189429"/>
    </source>
</evidence>
<sequence length="137" mass="15246">MPSFVHFFCGFLLISPRSWISSTLLMRLSLLLVVMVLLAVLLSSRPFLMQVLLQSISLVRTGDFVVQRFWVTLLTGFLSRTAVGRCSGRSESHLRCTPHFVLPLVPLCLCPSLRLPIQFAAGCTMICFDPTVIVGCE</sequence>
<keyword evidence="1" id="KW-1133">Transmembrane helix</keyword>
<protein>
    <recommendedName>
        <fullName evidence="4">Secreted protein</fullName>
    </recommendedName>
</protein>
<comment type="caution">
    <text evidence="2">The sequence shown here is derived from an EMBL/GenBank/DDBJ whole genome shotgun (WGS) entry which is preliminary data.</text>
</comment>
<evidence type="ECO:0000313" key="2">
    <source>
        <dbReference type="EMBL" id="CAK0837740.1"/>
    </source>
</evidence>
<evidence type="ECO:0008006" key="4">
    <source>
        <dbReference type="Google" id="ProtNLM"/>
    </source>
</evidence>
<reference evidence="2" key="1">
    <citation type="submission" date="2023-10" db="EMBL/GenBank/DDBJ databases">
        <authorList>
            <person name="Chen Y."/>
            <person name="Shah S."/>
            <person name="Dougan E. K."/>
            <person name="Thang M."/>
            <person name="Chan C."/>
        </authorList>
    </citation>
    <scope>NUCLEOTIDE SEQUENCE [LARGE SCALE GENOMIC DNA]</scope>
</reference>
<keyword evidence="1" id="KW-0812">Transmembrane</keyword>
<keyword evidence="3" id="KW-1185">Reference proteome</keyword>
<organism evidence="2 3">
    <name type="scientific">Prorocentrum cordatum</name>
    <dbReference type="NCBI Taxonomy" id="2364126"/>
    <lineage>
        <taxon>Eukaryota</taxon>
        <taxon>Sar</taxon>
        <taxon>Alveolata</taxon>
        <taxon>Dinophyceae</taxon>
        <taxon>Prorocentrales</taxon>
        <taxon>Prorocentraceae</taxon>
        <taxon>Prorocentrum</taxon>
    </lineage>
</organism>
<gene>
    <name evidence="2" type="ORF">PCOR1329_LOCUS33859</name>
</gene>
<accession>A0ABN9SYQ1</accession>
<proteinExistence type="predicted"/>
<dbReference type="EMBL" id="CAUYUJ010014172">
    <property type="protein sequence ID" value="CAK0837740.1"/>
    <property type="molecule type" value="Genomic_DNA"/>
</dbReference>